<dbReference type="EMBL" id="CP001032">
    <property type="protein sequence ID" value="ACB75020.1"/>
    <property type="molecule type" value="Genomic_DNA"/>
</dbReference>
<keyword evidence="3 6" id="KW-1133">Transmembrane helix</keyword>
<sequence length="284" mass="29830">MDYVKPLDVVKNMVAVGDLKAGLTARDLVIRGFLSGALLGFATSLALSATLQTNTPLVGALVFPVGFVMIVLLGLELVTGSFALVPLAAFDGRRSWSTVVANLGWVFLGNLIGSVVYGALLYVALTNMGLAEPSGIATRIIAAAEAKTNAYAALGEAGMVTVFVKAVLCNWMVCLGVVMAMTSQSTVGKIAAMWLPILTFFAQGFEHSVVNMFLIPTGMLLGAKVTVADWWLWNQIPVTLGNLVGGLLFTGLFLYWTYSPVKKAVAVAAPEPIAAATTTEPARA</sequence>
<feature type="transmembrane region" description="Helical" evidence="6">
    <location>
        <begin position="162"/>
        <end position="181"/>
    </location>
</feature>
<dbReference type="Pfam" id="PF01226">
    <property type="entry name" value="Form_Nir_trans"/>
    <property type="match status" value="1"/>
</dbReference>
<evidence type="ECO:0000256" key="5">
    <source>
        <dbReference type="ARBA" id="ARBA00049660"/>
    </source>
</evidence>
<dbReference type="RefSeq" id="WP_012374557.1">
    <property type="nucleotide sequence ID" value="NC_010571.1"/>
</dbReference>
<keyword evidence="2 6" id="KW-0812">Transmembrane</keyword>
<evidence type="ECO:0000256" key="4">
    <source>
        <dbReference type="ARBA" id="ARBA00023136"/>
    </source>
</evidence>
<dbReference type="InterPro" id="IPR000292">
    <property type="entry name" value="For/NO2_transpt"/>
</dbReference>
<dbReference type="InterPro" id="IPR023271">
    <property type="entry name" value="Aquaporin-like"/>
</dbReference>
<dbReference type="KEGG" id="ote:Oter_1736"/>
<proteinExistence type="inferred from homology"/>
<gene>
    <name evidence="7" type="ordered locus">Oter_1736</name>
</gene>
<dbReference type="GO" id="GO:0005886">
    <property type="term" value="C:plasma membrane"/>
    <property type="evidence" value="ECO:0007669"/>
    <property type="project" value="TreeGrafter"/>
</dbReference>
<keyword evidence="4 6" id="KW-0472">Membrane</keyword>
<protein>
    <submittedName>
        <fullName evidence="7">Formate/nitrite transporter</fullName>
    </submittedName>
</protein>
<accession>B1ZVT4</accession>
<dbReference type="Proteomes" id="UP000007013">
    <property type="component" value="Chromosome"/>
</dbReference>
<feature type="transmembrane region" description="Helical" evidence="6">
    <location>
        <begin position="235"/>
        <end position="256"/>
    </location>
</feature>
<evidence type="ECO:0000256" key="2">
    <source>
        <dbReference type="ARBA" id="ARBA00022692"/>
    </source>
</evidence>
<evidence type="ECO:0000256" key="1">
    <source>
        <dbReference type="ARBA" id="ARBA00004141"/>
    </source>
</evidence>
<dbReference type="AlphaFoldDB" id="B1ZVT4"/>
<evidence type="ECO:0000313" key="8">
    <source>
        <dbReference type="Proteomes" id="UP000007013"/>
    </source>
</evidence>
<dbReference type="eggNOG" id="COG2116">
    <property type="taxonomic scope" value="Bacteria"/>
</dbReference>
<dbReference type="HOGENOM" id="CLU_036896_1_2_0"/>
<evidence type="ECO:0000313" key="7">
    <source>
        <dbReference type="EMBL" id="ACB75020.1"/>
    </source>
</evidence>
<feature type="transmembrane region" description="Helical" evidence="6">
    <location>
        <begin position="28"/>
        <end position="51"/>
    </location>
</feature>
<dbReference type="STRING" id="452637.Oter_1736"/>
<dbReference type="Gene3D" id="1.20.1080.10">
    <property type="entry name" value="Glycerol uptake facilitator protein"/>
    <property type="match status" value="1"/>
</dbReference>
<organism evidence="7 8">
    <name type="scientific">Opitutus terrae (strain DSM 11246 / JCM 15787 / PB90-1)</name>
    <dbReference type="NCBI Taxonomy" id="452637"/>
    <lineage>
        <taxon>Bacteria</taxon>
        <taxon>Pseudomonadati</taxon>
        <taxon>Verrucomicrobiota</taxon>
        <taxon>Opitutia</taxon>
        <taxon>Opitutales</taxon>
        <taxon>Opitutaceae</taxon>
        <taxon>Opitutus</taxon>
    </lineage>
</organism>
<feature type="transmembrane region" description="Helical" evidence="6">
    <location>
        <begin position="193"/>
        <end position="215"/>
    </location>
</feature>
<evidence type="ECO:0000256" key="3">
    <source>
        <dbReference type="ARBA" id="ARBA00022989"/>
    </source>
</evidence>
<dbReference type="PANTHER" id="PTHR30520:SF6">
    <property type="entry name" value="FORMATE_NITRATE FAMILY TRANSPORTER (EUROFUNG)"/>
    <property type="match status" value="1"/>
</dbReference>
<keyword evidence="8" id="KW-1185">Reference proteome</keyword>
<feature type="transmembrane region" description="Helical" evidence="6">
    <location>
        <begin position="102"/>
        <end position="125"/>
    </location>
</feature>
<name>B1ZVT4_OPITP</name>
<dbReference type="PANTHER" id="PTHR30520">
    <property type="entry name" value="FORMATE TRANSPORTER-RELATED"/>
    <property type="match status" value="1"/>
</dbReference>
<dbReference type="OrthoDB" id="9786493at2"/>
<comment type="subcellular location">
    <subcellularLocation>
        <location evidence="1">Membrane</location>
        <topology evidence="1">Multi-pass membrane protein</topology>
    </subcellularLocation>
</comment>
<feature type="transmembrane region" description="Helical" evidence="6">
    <location>
        <begin position="57"/>
        <end position="90"/>
    </location>
</feature>
<dbReference type="GO" id="GO:0015499">
    <property type="term" value="F:formate transmembrane transporter activity"/>
    <property type="evidence" value="ECO:0007669"/>
    <property type="project" value="TreeGrafter"/>
</dbReference>
<reference evidence="7 8" key="1">
    <citation type="journal article" date="2011" name="J. Bacteriol.">
        <title>Genome sequence of the verrucomicrobium Opitutus terrae PB90-1, an abundant inhabitant of rice paddy soil ecosystems.</title>
        <authorList>
            <person name="van Passel M.W."/>
            <person name="Kant R."/>
            <person name="Palva A."/>
            <person name="Copeland A."/>
            <person name="Lucas S."/>
            <person name="Lapidus A."/>
            <person name="Glavina del Rio T."/>
            <person name="Pitluck S."/>
            <person name="Goltsman E."/>
            <person name="Clum A."/>
            <person name="Sun H."/>
            <person name="Schmutz J."/>
            <person name="Larimer F.W."/>
            <person name="Land M.L."/>
            <person name="Hauser L."/>
            <person name="Kyrpides N."/>
            <person name="Mikhailova N."/>
            <person name="Richardson P.P."/>
            <person name="Janssen P.H."/>
            <person name="de Vos W.M."/>
            <person name="Smidt H."/>
        </authorList>
    </citation>
    <scope>NUCLEOTIDE SEQUENCE [LARGE SCALE GENOMIC DNA]</scope>
    <source>
        <strain evidence="8">DSM 11246 / JCM 15787 / PB90-1</strain>
    </source>
</reference>
<comment type="similarity">
    <text evidence="5">Belongs to the FNT transporter (TC 1.A.16) family.</text>
</comment>
<evidence type="ECO:0000256" key="6">
    <source>
        <dbReference type="SAM" id="Phobius"/>
    </source>
</evidence>